<evidence type="ECO:0000256" key="2">
    <source>
        <dbReference type="SAM" id="Coils"/>
    </source>
</evidence>
<evidence type="ECO:0000313" key="5">
    <source>
        <dbReference type="EMBL" id="ODM90756.1"/>
    </source>
</evidence>
<feature type="compositionally biased region" description="Acidic residues" evidence="3">
    <location>
        <begin position="145"/>
        <end position="159"/>
    </location>
</feature>
<comment type="similarity">
    <text evidence="1">Belongs to the MFAP1 family.</text>
</comment>
<feature type="compositionally biased region" description="Basic and acidic residues" evidence="3">
    <location>
        <begin position="173"/>
        <end position="186"/>
    </location>
</feature>
<protein>
    <submittedName>
        <fullName evidence="5">Microfibrillar-associated protein 1</fullName>
    </submittedName>
</protein>
<keyword evidence="2" id="KW-0175">Coiled coil</keyword>
<name>A0A1D2MCN2_ORCCI</name>
<comment type="caution">
    <text evidence="5">The sequence shown here is derived from an EMBL/GenBank/DDBJ whole genome shotgun (WGS) entry which is preliminary data.</text>
</comment>
<keyword evidence="6" id="KW-1185">Reference proteome</keyword>
<dbReference type="InterPro" id="IPR009730">
    <property type="entry name" value="MFAP1_C"/>
</dbReference>
<feature type="domain" description="Micro-fibrillar-associated protein 1 C-terminal" evidence="4">
    <location>
        <begin position="205"/>
        <end position="425"/>
    </location>
</feature>
<dbReference type="EMBL" id="LJIJ01001805">
    <property type="protein sequence ID" value="ODM90756.1"/>
    <property type="molecule type" value="Genomic_DNA"/>
</dbReference>
<feature type="compositionally biased region" description="Acidic residues" evidence="3">
    <location>
        <begin position="125"/>
        <end position="135"/>
    </location>
</feature>
<dbReference type="InterPro" id="IPR033194">
    <property type="entry name" value="MFAP1"/>
</dbReference>
<gene>
    <name evidence="5" type="ORF">Ocin01_15927</name>
</gene>
<dbReference type="Proteomes" id="UP000094527">
    <property type="component" value="Unassembled WGS sequence"/>
</dbReference>
<reference evidence="5 6" key="1">
    <citation type="journal article" date="2016" name="Genome Biol. Evol.">
        <title>Gene Family Evolution Reflects Adaptation to Soil Environmental Stressors in the Genome of the Collembolan Orchesella cincta.</title>
        <authorList>
            <person name="Faddeeva-Vakhrusheva A."/>
            <person name="Derks M.F."/>
            <person name="Anvar S.Y."/>
            <person name="Agamennone V."/>
            <person name="Suring W."/>
            <person name="Smit S."/>
            <person name="van Straalen N.M."/>
            <person name="Roelofs D."/>
        </authorList>
    </citation>
    <scope>NUCLEOTIDE SEQUENCE [LARGE SCALE GENOMIC DNA]</scope>
    <source>
        <tissue evidence="5">Mixed pool</tissue>
    </source>
</reference>
<feature type="coiled-coil region" evidence="2">
    <location>
        <begin position="306"/>
        <end position="340"/>
    </location>
</feature>
<sequence length="473" mass="55487">MCDNHHEGQLGAHQGSIHSTAGAIPVKNEKGELSMQKVKVTRYVSGKRPEYAPSGDQTSSSEDEEGFVDRRKPAVYEDSEWNHDNFELKQKLDLSEHENSDTRLRRLKRMIESGSLSRARRVEEPEVLEGDGEDEWDRRRHYESDSDSNGEEEVVDEEEADHRRACIRNRVLKIHEQEKLLKKEDDNKEESDPLSDSEYEEETDSEEVEPAFPLLKPVFVKKSERQTVADKGSGASTLETPEQQKKQNARRKETLKLIEMEIQQRRRRKSGEKGTGNEGEQDATTHKLSDVNTDEEPDEADYEAWKVRELKRMKRDREERAAYEREKMELKRIRNLTEEERRLHLKLRPKQITNKAEKGKYRFLQKFYHRGAFYLDQEEEILKRDVSEPTLEDHFDKTMLPQVMQVKSFGRNGRTKYTHLTDQDTSDFDCGWMEDIQHKWKFHFDKAAGVRQVFEKPSLKSSKSVRGDDSSRK</sequence>
<evidence type="ECO:0000256" key="1">
    <source>
        <dbReference type="ARBA" id="ARBA00008155"/>
    </source>
</evidence>
<dbReference type="OMA" id="DEVEHRH"/>
<dbReference type="AlphaFoldDB" id="A0A1D2MCN2"/>
<accession>A0A1D2MCN2</accession>
<feature type="compositionally biased region" description="Basic and acidic residues" evidence="3">
    <location>
        <begin position="67"/>
        <end position="82"/>
    </location>
</feature>
<proteinExistence type="inferred from homology"/>
<evidence type="ECO:0000313" key="6">
    <source>
        <dbReference type="Proteomes" id="UP000094527"/>
    </source>
</evidence>
<feature type="compositionally biased region" description="Basic and acidic residues" evidence="3">
    <location>
        <begin position="242"/>
        <end position="264"/>
    </location>
</feature>
<dbReference type="STRING" id="48709.A0A1D2MCN2"/>
<evidence type="ECO:0000259" key="4">
    <source>
        <dbReference type="Pfam" id="PF06991"/>
    </source>
</evidence>
<feature type="region of interest" description="Disordered" evidence="3">
    <location>
        <begin position="114"/>
        <end position="300"/>
    </location>
</feature>
<evidence type="ECO:0000256" key="3">
    <source>
        <dbReference type="SAM" id="MobiDB-lite"/>
    </source>
</evidence>
<feature type="compositionally biased region" description="Acidic residues" evidence="3">
    <location>
        <begin position="187"/>
        <end position="209"/>
    </location>
</feature>
<organism evidence="5 6">
    <name type="scientific">Orchesella cincta</name>
    <name type="common">Springtail</name>
    <name type="synonym">Podura cincta</name>
    <dbReference type="NCBI Taxonomy" id="48709"/>
    <lineage>
        <taxon>Eukaryota</taxon>
        <taxon>Metazoa</taxon>
        <taxon>Ecdysozoa</taxon>
        <taxon>Arthropoda</taxon>
        <taxon>Hexapoda</taxon>
        <taxon>Collembola</taxon>
        <taxon>Entomobryomorpha</taxon>
        <taxon>Entomobryoidea</taxon>
        <taxon>Orchesellidae</taxon>
        <taxon>Orchesellinae</taxon>
        <taxon>Orchesella</taxon>
    </lineage>
</organism>
<feature type="region of interest" description="Disordered" evidence="3">
    <location>
        <begin position="1"/>
        <end position="82"/>
    </location>
</feature>
<dbReference type="OrthoDB" id="1111734at2759"/>
<dbReference type="Pfam" id="PF06991">
    <property type="entry name" value="MFAP1"/>
    <property type="match status" value="1"/>
</dbReference>
<dbReference type="PANTHER" id="PTHR15327">
    <property type="entry name" value="MICROFIBRIL-ASSOCIATED PROTEIN"/>
    <property type="match status" value="1"/>
</dbReference>